<evidence type="ECO:0000256" key="1">
    <source>
        <dbReference type="SAM" id="MobiDB-lite"/>
    </source>
</evidence>
<dbReference type="PANTHER" id="PTHR36576:SF1">
    <property type="entry name" value="UPF0654 PROTEIN C11D3.01C-RELATED"/>
    <property type="match status" value="1"/>
</dbReference>
<reference evidence="2" key="2">
    <citation type="submission" date="2021-10" db="EMBL/GenBank/DDBJ databases">
        <title>Phylogenomics reveals ancestral predisposition of the termite-cultivated fungus Termitomyces towards a domesticated lifestyle.</title>
        <authorList>
            <person name="Auxier B."/>
            <person name="Grum-Grzhimaylo A."/>
            <person name="Cardenas M.E."/>
            <person name="Lodge J.D."/>
            <person name="Laessoe T."/>
            <person name="Pedersen O."/>
            <person name="Smith M.E."/>
            <person name="Kuyper T.W."/>
            <person name="Franco-Molano E.A."/>
            <person name="Baroni T.J."/>
            <person name="Aanen D.K."/>
        </authorList>
    </citation>
    <scope>NUCLEOTIDE SEQUENCE</scope>
    <source>
        <strain evidence="2">AP01</strain>
        <tissue evidence="2">Mycelium</tissue>
    </source>
</reference>
<gene>
    <name evidence="2" type="ORF">DXG03_003623</name>
</gene>
<feature type="region of interest" description="Disordered" evidence="1">
    <location>
        <begin position="122"/>
        <end position="145"/>
    </location>
</feature>
<reference evidence="2" key="1">
    <citation type="submission" date="2020-07" db="EMBL/GenBank/DDBJ databases">
        <authorList>
            <person name="Nieuwenhuis M."/>
            <person name="Van De Peppel L.J.J."/>
        </authorList>
    </citation>
    <scope>NUCLEOTIDE SEQUENCE</scope>
    <source>
        <strain evidence="2">AP01</strain>
        <tissue evidence="2">Mycelium</tissue>
    </source>
</reference>
<organism evidence="2 3">
    <name type="scientific">Asterophora parasitica</name>
    <dbReference type="NCBI Taxonomy" id="117018"/>
    <lineage>
        <taxon>Eukaryota</taxon>
        <taxon>Fungi</taxon>
        <taxon>Dikarya</taxon>
        <taxon>Basidiomycota</taxon>
        <taxon>Agaricomycotina</taxon>
        <taxon>Agaricomycetes</taxon>
        <taxon>Agaricomycetidae</taxon>
        <taxon>Agaricales</taxon>
        <taxon>Tricholomatineae</taxon>
        <taxon>Lyophyllaceae</taxon>
        <taxon>Asterophora</taxon>
    </lineage>
</organism>
<protein>
    <recommendedName>
        <fullName evidence="4">Conidiation-specific protein 6</fullName>
    </recommendedName>
</protein>
<dbReference type="Proteomes" id="UP000775547">
    <property type="component" value="Unassembled WGS sequence"/>
</dbReference>
<comment type="caution">
    <text evidence="2">The sequence shown here is derived from an EMBL/GenBank/DDBJ whole genome shotgun (WGS) entry which is preliminary data.</text>
</comment>
<feature type="region of interest" description="Disordered" evidence="1">
    <location>
        <begin position="1"/>
        <end position="106"/>
    </location>
</feature>
<feature type="compositionally biased region" description="Basic and acidic residues" evidence="1">
    <location>
        <begin position="130"/>
        <end position="145"/>
    </location>
</feature>
<feature type="compositionally biased region" description="Basic and acidic residues" evidence="1">
    <location>
        <begin position="77"/>
        <end position="106"/>
    </location>
</feature>
<feature type="compositionally biased region" description="Basic and acidic residues" evidence="1">
    <location>
        <begin position="1"/>
        <end position="16"/>
    </location>
</feature>
<feature type="non-terminal residue" evidence="2">
    <location>
        <position position="145"/>
    </location>
</feature>
<feature type="compositionally biased region" description="Basic and acidic residues" evidence="1">
    <location>
        <begin position="30"/>
        <end position="53"/>
    </location>
</feature>
<dbReference type="PANTHER" id="PTHR36576">
    <property type="entry name" value="UPF0654 PROTEIN C11D3.01C-RELATED"/>
    <property type="match status" value="1"/>
</dbReference>
<dbReference type="Pfam" id="PF10346">
    <property type="entry name" value="Con-6"/>
    <property type="match status" value="3"/>
</dbReference>
<sequence>DTKHGVEEKHAKKPERVAAGLKATINNPHVSDEAKVHATERLHELSGETESKHHASAKPHASDAEMNRKLGGYKATLHNEKSSDDAKKHAREILSAHGYHEDEKDDKEHQIRVMAGYKAALHNPNVSPEAKQHAKEFLEKHGETV</sequence>
<accession>A0A9P7G1D1</accession>
<evidence type="ECO:0000313" key="2">
    <source>
        <dbReference type="EMBL" id="KAG5642099.1"/>
    </source>
</evidence>
<proteinExistence type="predicted"/>
<dbReference type="InterPro" id="IPR052670">
    <property type="entry name" value="UPF0654_domain"/>
</dbReference>
<dbReference type="AlphaFoldDB" id="A0A9P7G1D1"/>
<dbReference type="InterPro" id="IPR018824">
    <property type="entry name" value="Conidiation-specific_6"/>
</dbReference>
<dbReference type="GO" id="GO:0005737">
    <property type="term" value="C:cytoplasm"/>
    <property type="evidence" value="ECO:0007669"/>
    <property type="project" value="TreeGrafter"/>
</dbReference>
<evidence type="ECO:0000313" key="3">
    <source>
        <dbReference type="Proteomes" id="UP000775547"/>
    </source>
</evidence>
<dbReference type="EMBL" id="JABCKV010000217">
    <property type="protein sequence ID" value="KAG5642099.1"/>
    <property type="molecule type" value="Genomic_DNA"/>
</dbReference>
<evidence type="ECO:0008006" key="4">
    <source>
        <dbReference type="Google" id="ProtNLM"/>
    </source>
</evidence>
<name>A0A9P7G1D1_9AGAR</name>
<keyword evidence="3" id="KW-1185">Reference proteome</keyword>
<dbReference type="OrthoDB" id="5419162at2759"/>